<dbReference type="Gene3D" id="2.40.37.10">
    <property type="entry name" value="Lyase, Ornithine Decarboxylase, Chain A, domain 1"/>
    <property type="match status" value="1"/>
</dbReference>
<evidence type="ECO:0000256" key="4">
    <source>
        <dbReference type="ARBA" id="ARBA00023239"/>
    </source>
</evidence>
<comment type="caution">
    <text evidence="7">The sequence shown here is derived from an EMBL/GenBank/DDBJ whole genome shotgun (WGS) entry which is preliminary data.</text>
</comment>
<dbReference type="Proteomes" id="UP000240259">
    <property type="component" value="Unassembled WGS sequence"/>
</dbReference>
<dbReference type="GO" id="GO:0009089">
    <property type="term" value="P:lysine biosynthetic process via diaminopimelate"/>
    <property type="evidence" value="ECO:0007669"/>
    <property type="project" value="InterPro"/>
</dbReference>
<protein>
    <submittedName>
        <fullName evidence="7">Diaminopimelate decarboxylase</fullName>
    </submittedName>
</protein>
<evidence type="ECO:0000256" key="2">
    <source>
        <dbReference type="ARBA" id="ARBA00022793"/>
    </source>
</evidence>
<evidence type="ECO:0000313" key="7">
    <source>
        <dbReference type="EMBL" id="PTE08754.1"/>
    </source>
</evidence>
<dbReference type="GO" id="GO:0008836">
    <property type="term" value="F:diaminopimelate decarboxylase activity"/>
    <property type="evidence" value="ECO:0007669"/>
    <property type="project" value="InterPro"/>
</dbReference>
<comment type="similarity">
    <text evidence="5">Belongs to the Orn/Lys/Arg decarboxylase class-II family.</text>
</comment>
<dbReference type="Gene3D" id="3.20.20.10">
    <property type="entry name" value="Alanine racemase"/>
    <property type="match status" value="1"/>
</dbReference>
<evidence type="ECO:0000256" key="5">
    <source>
        <dbReference type="RuleBase" id="RU003737"/>
    </source>
</evidence>
<keyword evidence="8" id="KW-1185">Reference proteome</keyword>
<dbReference type="RefSeq" id="WP_425351666.1">
    <property type="nucleotide sequence ID" value="NZ_PZJX01000035.1"/>
</dbReference>
<dbReference type="AlphaFoldDB" id="A0A2T4ISX2"/>
<dbReference type="PRINTS" id="PR01179">
    <property type="entry name" value="ODADCRBXLASE"/>
</dbReference>
<dbReference type="SUPFAM" id="SSF50621">
    <property type="entry name" value="Alanine racemase C-terminal domain-like"/>
    <property type="match status" value="1"/>
</dbReference>
<keyword evidence="3" id="KW-0663">Pyridoxal phosphate</keyword>
<dbReference type="InterPro" id="IPR029066">
    <property type="entry name" value="PLP-binding_barrel"/>
</dbReference>
<dbReference type="InterPro" id="IPR009006">
    <property type="entry name" value="Ala_racemase/Decarboxylase_C"/>
</dbReference>
<name>A0A2T4ISX2_9HYPH</name>
<dbReference type="InterPro" id="IPR002986">
    <property type="entry name" value="DAP_deCOOHase_LysA"/>
</dbReference>
<evidence type="ECO:0000256" key="1">
    <source>
        <dbReference type="ARBA" id="ARBA00001933"/>
    </source>
</evidence>
<evidence type="ECO:0000256" key="3">
    <source>
        <dbReference type="ARBA" id="ARBA00022898"/>
    </source>
</evidence>
<dbReference type="InterPro" id="IPR022643">
    <property type="entry name" value="De-COase2_C"/>
</dbReference>
<dbReference type="PANTHER" id="PTHR43727:SF2">
    <property type="entry name" value="GROUP IV DECARBOXYLASE"/>
    <property type="match status" value="1"/>
</dbReference>
<feature type="domain" description="Orn/DAP/Arg decarboxylase 2 C-terminal" evidence="6">
    <location>
        <begin position="22"/>
        <end position="112"/>
    </location>
</feature>
<organism evidence="7 8">
    <name type="scientific">Mesorhizobium helmanticense</name>
    <dbReference type="NCBI Taxonomy" id="1776423"/>
    <lineage>
        <taxon>Bacteria</taxon>
        <taxon>Pseudomonadati</taxon>
        <taxon>Pseudomonadota</taxon>
        <taxon>Alphaproteobacteria</taxon>
        <taxon>Hyphomicrobiales</taxon>
        <taxon>Phyllobacteriaceae</taxon>
        <taxon>Mesorhizobium</taxon>
    </lineage>
</organism>
<dbReference type="PANTHER" id="PTHR43727">
    <property type="entry name" value="DIAMINOPIMELATE DECARBOXYLASE"/>
    <property type="match status" value="1"/>
</dbReference>
<sequence length="161" mass="17623">RKHVTRLGLKVMFEPGRLISGNAGILVSQVIFVKEGDAKNFLVVDAAMNDLIRPTLYDAFHDIRPVVQQPAAAPRMTVDVVGPVCETGDYLGLDRDLPRLKSGDLIAIATAGAYGAVQAGTYNTRLLVPEVLVDGDRFHVVRPRQTYDELIGLDSVPDWLK</sequence>
<gene>
    <name evidence="7" type="ORF">C9427_19610</name>
</gene>
<evidence type="ECO:0000259" key="6">
    <source>
        <dbReference type="Pfam" id="PF00278"/>
    </source>
</evidence>
<proteinExistence type="inferred from homology"/>
<dbReference type="InterPro" id="IPR000183">
    <property type="entry name" value="Orn/DAP/Arg_de-COase"/>
</dbReference>
<keyword evidence="4" id="KW-0456">Lyase</keyword>
<comment type="cofactor">
    <cofactor evidence="1">
        <name>pyridoxal 5'-phosphate</name>
        <dbReference type="ChEBI" id="CHEBI:597326"/>
    </cofactor>
</comment>
<feature type="non-terminal residue" evidence="7">
    <location>
        <position position="1"/>
    </location>
</feature>
<reference evidence="7 8" key="1">
    <citation type="submission" date="2018-03" db="EMBL/GenBank/DDBJ databases">
        <title>Genome sequence of the symbiotic type strain Mesorhizobium helmanticense CSLC115NT isolated from Lotus corniculatus nodules.</title>
        <authorList>
            <person name="Sannazzaro A.I."/>
            <person name="Torres Tejerizo G.A."/>
            <person name="Dip D."/>
            <person name="Caballero M."/>
            <person name="Pistorio M."/>
            <person name="Estrella M.J."/>
        </authorList>
    </citation>
    <scope>NUCLEOTIDE SEQUENCE [LARGE SCALE GENOMIC DNA]</scope>
    <source>
        <strain evidence="7 8">CSLC115N</strain>
    </source>
</reference>
<keyword evidence="2" id="KW-0210">Decarboxylase</keyword>
<dbReference type="EMBL" id="PZJX01000035">
    <property type="protein sequence ID" value="PTE08754.1"/>
    <property type="molecule type" value="Genomic_DNA"/>
</dbReference>
<evidence type="ECO:0000313" key="8">
    <source>
        <dbReference type="Proteomes" id="UP000240259"/>
    </source>
</evidence>
<dbReference type="PRINTS" id="PR01181">
    <property type="entry name" value="DAPDCRBXLASE"/>
</dbReference>
<dbReference type="Pfam" id="PF00278">
    <property type="entry name" value="Orn_DAP_Arg_deC"/>
    <property type="match status" value="1"/>
</dbReference>
<accession>A0A2T4ISX2</accession>